<organism evidence="1 2">
    <name type="scientific">Crocosphaera watsonii WH 0003</name>
    <dbReference type="NCBI Taxonomy" id="423471"/>
    <lineage>
        <taxon>Bacteria</taxon>
        <taxon>Bacillati</taxon>
        <taxon>Cyanobacteriota</taxon>
        <taxon>Cyanophyceae</taxon>
        <taxon>Oscillatoriophycideae</taxon>
        <taxon>Chroococcales</taxon>
        <taxon>Aphanothecaceae</taxon>
        <taxon>Crocosphaera</taxon>
    </lineage>
</organism>
<protein>
    <submittedName>
        <fullName evidence="1">Uncharacterized protein</fullName>
    </submittedName>
</protein>
<dbReference type="EMBL" id="AESD01000847">
    <property type="protein sequence ID" value="EHJ09775.1"/>
    <property type="molecule type" value="Genomic_DNA"/>
</dbReference>
<dbReference type="AlphaFoldDB" id="G5JDF5"/>
<evidence type="ECO:0000313" key="1">
    <source>
        <dbReference type="EMBL" id="EHJ09775.1"/>
    </source>
</evidence>
<sequence>MTCEQLQQSYQKQLVKAGVCQKKAEQAAKTLTVQELEIIGEIWQDWGKVVDRLN</sequence>
<dbReference type="PATRIC" id="fig|423471.3.peg.5088"/>
<evidence type="ECO:0000313" key="2">
    <source>
        <dbReference type="Proteomes" id="UP000003477"/>
    </source>
</evidence>
<dbReference type="Proteomes" id="UP000003477">
    <property type="component" value="Unassembled WGS sequence"/>
</dbReference>
<comment type="caution">
    <text evidence="1">The sequence shown here is derived from an EMBL/GenBank/DDBJ whole genome shotgun (WGS) entry which is preliminary data.</text>
</comment>
<dbReference type="RefSeq" id="WP_007313198.1">
    <property type="nucleotide sequence ID" value="NZ_AESD01000847.1"/>
</dbReference>
<dbReference type="GeneID" id="88769718"/>
<reference evidence="1 2" key="1">
    <citation type="journal article" date="2011" name="Front. Microbiol.">
        <title>Two Strains of Crocosphaera watsonii with Highly Conserved Genomes are Distinguished by Strain-Specific Features.</title>
        <authorList>
            <person name="Bench S.R."/>
            <person name="Ilikchyan I.N."/>
            <person name="Tripp H.J."/>
            <person name="Zehr J.P."/>
        </authorList>
    </citation>
    <scope>NUCLEOTIDE SEQUENCE [LARGE SCALE GENOMIC DNA]</scope>
    <source>
        <strain evidence="1 2">WH 0003</strain>
    </source>
</reference>
<accession>G5JDF5</accession>
<gene>
    <name evidence="1" type="ORF">CWATWH0003_5448</name>
</gene>
<proteinExistence type="predicted"/>
<name>G5JDF5_CROWT</name>